<name>A0ACC2DDD7_DIPCM</name>
<dbReference type="Proteomes" id="UP001162992">
    <property type="component" value="Chromosome 6"/>
</dbReference>
<evidence type="ECO:0000313" key="1">
    <source>
        <dbReference type="EMBL" id="KAJ7552218.1"/>
    </source>
</evidence>
<accession>A0ACC2DDD7</accession>
<gene>
    <name evidence="1" type="ORF">O6H91_06G046400</name>
</gene>
<protein>
    <submittedName>
        <fullName evidence="1">Uncharacterized protein</fullName>
    </submittedName>
</protein>
<dbReference type="EMBL" id="CM055097">
    <property type="protein sequence ID" value="KAJ7552218.1"/>
    <property type="molecule type" value="Genomic_DNA"/>
</dbReference>
<proteinExistence type="predicted"/>
<reference evidence="2" key="1">
    <citation type="journal article" date="2024" name="Proc. Natl. Acad. Sci. U.S.A.">
        <title>Extraordinary preservation of gene collinearity over three hundred million years revealed in homosporous lycophytes.</title>
        <authorList>
            <person name="Li C."/>
            <person name="Wickell D."/>
            <person name="Kuo L.Y."/>
            <person name="Chen X."/>
            <person name="Nie B."/>
            <person name="Liao X."/>
            <person name="Peng D."/>
            <person name="Ji J."/>
            <person name="Jenkins J."/>
            <person name="Williams M."/>
            <person name="Shu S."/>
            <person name="Plott C."/>
            <person name="Barry K."/>
            <person name="Rajasekar S."/>
            <person name="Grimwood J."/>
            <person name="Han X."/>
            <person name="Sun S."/>
            <person name="Hou Z."/>
            <person name="He W."/>
            <person name="Dai G."/>
            <person name="Sun C."/>
            <person name="Schmutz J."/>
            <person name="Leebens-Mack J.H."/>
            <person name="Li F.W."/>
            <person name="Wang L."/>
        </authorList>
    </citation>
    <scope>NUCLEOTIDE SEQUENCE [LARGE SCALE GENOMIC DNA]</scope>
    <source>
        <strain evidence="2">cv. PW_Plant_1</strain>
    </source>
</reference>
<comment type="caution">
    <text evidence="1">The sequence shown here is derived from an EMBL/GenBank/DDBJ whole genome shotgun (WGS) entry which is preliminary data.</text>
</comment>
<evidence type="ECO:0000313" key="2">
    <source>
        <dbReference type="Proteomes" id="UP001162992"/>
    </source>
</evidence>
<sequence length="197" mass="22608">MGFPIIQVGLLPFWFITSSISLDGIRNAVFSVLEIVGIDLRHAETPVQRRDSVRGNSIEAEHGPSSGTWDHFRGLPDEIRDSLSVVPIESVADNLCCEEDAICAVCLCEYEKEDPVWSLPSCSHIFHKRCLDRWLDQNQTTCPTCRGSLLTEELAQKHKRREEELIAELALWFSFYHGSTSMRSPWYRRHGFPHWVH</sequence>
<organism evidence="1 2">
    <name type="scientific">Diphasiastrum complanatum</name>
    <name type="common">Issler's clubmoss</name>
    <name type="synonym">Lycopodium complanatum</name>
    <dbReference type="NCBI Taxonomy" id="34168"/>
    <lineage>
        <taxon>Eukaryota</taxon>
        <taxon>Viridiplantae</taxon>
        <taxon>Streptophyta</taxon>
        <taxon>Embryophyta</taxon>
        <taxon>Tracheophyta</taxon>
        <taxon>Lycopodiopsida</taxon>
        <taxon>Lycopodiales</taxon>
        <taxon>Lycopodiaceae</taxon>
        <taxon>Lycopodioideae</taxon>
        <taxon>Diphasiastrum</taxon>
    </lineage>
</organism>
<keyword evidence="2" id="KW-1185">Reference proteome</keyword>